<proteinExistence type="inferred from homology"/>
<dbReference type="Proteomes" id="UP000076154">
    <property type="component" value="Unassembled WGS sequence"/>
</dbReference>
<keyword evidence="10" id="KW-1185">Reference proteome</keyword>
<dbReference type="InterPro" id="IPR000172">
    <property type="entry name" value="GMC_OxRdtase_N"/>
</dbReference>
<sequence>MALLTLVVLLALFQFAQVHPAVAAVYGRLADLPSRTFDFVIVGAGAAGNVLANRLTEHANFNVLVLEAGGSNQDEVLTMVPFFCTRLSNTIYDWNYTTTPQPGLMGRSIAFPRGHVLGGSTSINGMFYSRGSFEDYDRYAKIAEDAAWSWKSIQRYNRRNEMFFPPADHHDTTGQYDPSFHSARGINSVSLPGYPQSINHRIIQTTQDLSEFSFNRDMNSGNSLGLGWLQATIKGGRRSSSATSYLGPKFISRPNLHVLMNARVTRVLAMHHDRAFQTVEFLQGQQEQTQLVHAQKEVILSAGTIGTPHILLNSGIGDRSELSTLGIPSTHHLPDVGKNLTDHPRLASNWFVRGNERTFDNINQNVTLATELLDQWEETQTGPLVDTFASHLFFARLPPNFSRLEHTNDPAAGPNSPHYELGFSNGFVGLIPSTGTFIGITTRVVSPTSRGSVKLKSNNPLDFPLIDPGLLATEFDISTMREAVKSAWRFLRAPAWKGYVLEPYGALANATTDALLDDYIRSLTGTSAHCVGTAGMSARSAAHGVVDPDFKVKGLDGLRIVDASVLPFVPSAHTQAPVYIFAERAADVIKAAWR</sequence>
<dbReference type="SUPFAM" id="SSF54373">
    <property type="entry name" value="FAD-linked reductases, C-terminal domain"/>
    <property type="match status" value="1"/>
</dbReference>
<keyword evidence="4 6" id="KW-0274">FAD</keyword>
<gene>
    <name evidence="9" type="primary">pdh1_2</name>
    <name evidence="9" type="ORF">Hypma_011366</name>
</gene>
<keyword evidence="7" id="KW-0732">Signal</keyword>
<dbReference type="Pfam" id="PF00732">
    <property type="entry name" value="GMC_oxred_N"/>
    <property type="match status" value="1"/>
</dbReference>
<feature type="binding site" evidence="6">
    <location>
        <position position="264"/>
    </location>
    <ligand>
        <name>FAD</name>
        <dbReference type="ChEBI" id="CHEBI:57692"/>
    </ligand>
</feature>
<keyword evidence="3" id="KW-0285">Flavoprotein</keyword>
<dbReference type="InterPro" id="IPR012132">
    <property type="entry name" value="GMC_OxRdtase"/>
</dbReference>
<comment type="cofactor">
    <cofactor evidence="1 6">
        <name>FAD</name>
        <dbReference type="ChEBI" id="CHEBI:57692"/>
    </cofactor>
</comment>
<evidence type="ECO:0000313" key="9">
    <source>
        <dbReference type="EMBL" id="RDB21189.1"/>
    </source>
</evidence>
<evidence type="ECO:0000256" key="2">
    <source>
        <dbReference type="ARBA" id="ARBA00010790"/>
    </source>
</evidence>
<dbReference type="InterPro" id="IPR036188">
    <property type="entry name" value="FAD/NAD-bd_sf"/>
</dbReference>
<comment type="caution">
    <text evidence="9">The sequence shown here is derived from an EMBL/GenBank/DDBJ whole genome shotgun (WGS) entry which is preliminary data.</text>
</comment>
<dbReference type="GO" id="GO:0050660">
    <property type="term" value="F:flavin adenine dinucleotide binding"/>
    <property type="evidence" value="ECO:0007669"/>
    <property type="project" value="InterPro"/>
</dbReference>
<evidence type="ECO:0000313" key="10">
    <source>
        <dbReference type="Proteomes" id="UP000076154"/>
    </source>
</evidence>
<dbReference type="InParanoid" id="A0A369JG98"/>
<evidence type="ECO:0000256" key="5">
    <source>
        <dbReference type="PIRSR" id="PIRSR000137-1"/>
    </source>
</evidence>
<dbReference type="InterPro" id="IPR007867">
    <property type="entry name" value="GMC_OxRtase_C"/>
</dbReference>
<evidence type="ECO:0000256" key="7">
    <source>
        <dbReference type="SAM" id="SignalP"/>
    </source>
</evidence>
<dbReference type="Pfam" id="PF05199">
    <property type="entry name" value="GMC_oxred_C"/>
    <property type="match status" value="1"/>
</dbReference>
<evidence type="ECO:0000256" key="3">
    <source>
        <dbReference type="ARBA" id="ARBA00022630"/>
    </source>
</evidence>
<dbReference type="PIRSF" id="PIRSF000137">
    <property type="entry name" value="Alcohol_oxidase"/>
    <property type="match status" value="1"/>
</dbReference>
<feature type="domain" description="Glucose-methanol-choline oxidoreductase N-terminal" evidence="8">
    <location>
        <begin position="303"/>
        <end position="317"/>
    </location>
</feature>
<dbReference type="SUPFAM" id="SSF51905">
    <property type="entry name" value="FAD/NAD(P)-binding domain"/>
    <property type="match status" value="1"/>
</dbReference>
<dbReference type="Gene3D" id="3.30.560.10">
    <property type="entry name" value="Glucose Oxidase, domain 3"/>
    <property type="match status" value="1"/>
</dbReference>
<evidence type="ECO:0000256" key="6">
    <source>
        <dbReference type="PIRSR" id="PIRSR000137-2"/>
    </source>
</evidence>
<dbReference type="STRING" id="39966.A0A369JG98"/>
<evidence type="ECO:0000259" key="8">
    <source>
        <dbReference type="PROSITE" id="PS00624"/>
    </source>
</evidence>
<dbReference type="Gene3D" id="3.50.50.60">
    <property type="entry name" value="FAD/NAD(P)-binding domain"/>
    <property type="match status" value="1"/>
</dbReference>
<reference evidence="9" key="1">
    <citation type="submission" date="2018-04" db="EMBL/GenBank/DDBJ databases">
        <title>Whole genome sequencing of Hypsizygus marmoreus.</title>
        <authorList>
            <person name="Choi I.-G."/>
            <person name="Min B."/>
            <person name="Kim J.-G."/>
            <person name="Kim S."/>
            <person name="Oh Y.-L."/>
            <person name="Kong W.-S."/>
            <person name="Park H."/>
            <person name="Jeong J."/>
            <person name="Song E.-S."/>
        </authorList>
    </citation>
    <scope>NUCLEOTIDE SEQUENCE [LARGE SCALE GENOMIC DNA]</scope>
    <source>
        <strain evidence="9">51987-8</strain>
    </source>
</reference>
<dbReference type="EMBL" id="LUEZ02000055">
    <property type="protein sequence ID" value="RDB21189.1"/>
    <property type="molecule type" value="Genomic_DNA"/>
</dbReference>
<feature type="active site" description="Proton acceptor" evidence="5">
    <location>
        <position position="573"/>
    </location>
</feature>
<organism evidence="9 10">
    <name type="scientific">Hypsizygus marmoreus</name>
    <name type="common">White beech mushroom</name>
    <name type="synonym">Agaricus marmoreus</name>
    <dbReference type="NCBI Taxonomy" id="39966"/>
    <lineage>
        <taxon>Eukaryota</taxon>
        <taxon>Fungi</taxon>
        <taxon>Dikarya</taxon>
        <taxon>Basidiomycota</taxon>
        <taxon>Agaricomycotina</taxon>
        <taxon>Agaricomycetes</taxon>
        <taxon>Agaricomycetidae</taxon>
        <taxon>Agaricales</taxon>
        <taxon>Tricholomatineae</taxon>
        <taxon>Lyophyllaceae</taxon>
        <taxon>Hypsizygus</taxon>
    </lineage>
</organism>
<comment type="similarity">
    <text evidence="2">Belongs to the GMC oxidoreductase family.</text>
</comment>
<feature type="signal peptide" evidence="7">
    <location>
        <begin position="1"/>
        <end position="18"/>
    </location>
</feature>
<dbReference type="GO" id="GO:0016614">
    <property type="term" value="F:oxidoreductase activity, acting on CH-OH group of donors"/>
    <property type="evidence" value="ECO:0007669"/>
    <property type="project" value="InterPro"/>
</dbReference>
<evidence type="ECO:0000256" key="4">
    <source>
        <dbReference type="ARBA" id="ARBA00022827"/>
    </source>
</evidence>
<dbReference type="OrthoDB" id="269227at2759"/>
<name>A0A369JG98_HYPMA</name>
<accession>A0A369JG98</accession>
<dbReference type="PANTHER" id="PTHR11552:SF147">
    <property type="entry name" value="CHOLINE DEHYDROGENASE, MITOCHONDRIAL"/>
    <property type="match status" value="1"/>
</dbReference>
<feature type="chain" id="PRO_5016670259" evidence="7">
    <location>
        <begin position="19"/>
        <end position="594"/>
    </location>
</feature>
<dbReference type="PROSITE" id="PS00624">
    <property type="entry name" value="GMC_OXRED_2"/>
    <property type="match status" value="1"/>
</dbReference>
<dbReference type="AlphaFoldDB" id="A0A369JG98"/>
<protein>
    <submittedName>
        <fullName evidence="9">Pyranose dehydrogenase</fullName>
    </submittedName>
</protein>
<evidence type="ECO:0000256" key="1">
    <source>
        <dbReference type="ARBA" id="ARBA00001974"/>
    </source>
</evidence>
<feature type="active site" description="Proton donor" evidence="5">
    <location>
        <position position="529"/>
    </location>
</feature>
<dbReference type="PANTHER" id="PTHR11552">
    <property type="entry name" value="GLUCOSE-METHANOL-CHOLINE GMC OXIDOREDUCTASE"/>
    <property type="match status" value="1"/>
</dbReference>
<feature type="binding site" evidence="6">
    <location>
        <position position="116"/>
    </location>
    <ligand>
        <name>FAD</name>
        <dbReference type="ChEBI" id="CHEBI:57692"/>
    </ligand>
</feature>